<evidence type="ECO:0000313" key="2">
    <source>
        <dbReference type="Proteomes" id="UP000197468"/>
    </source>
</evidence>
<dbReference type="EMBL" id="NIOF01000024">
    <property type="protein sequence ID" value="OWQ83084.1"/>
    <property type="molecule type" value="Genomic_DNA"/>
</dbReference>
<dbReference type="OrthoDB" id="1524783at2"/>
<dbReference type="InterPro" id="IPR006881">
    <property type="entry name" value="RepA_C"/>
</dbReference>
<evidence type="ECO:0008006" key="3">
    <source>
        <dbReference type="Google" id="ProtNLM"/>
    </source>
</evidence>
<sequence length="370" mass="40641">MRSLDDFPIDGDAALRAEYAAALIARGISGEDAHALAARTQYLPRTTQAAKPSLRADALPLPDAQPKALSARDAKLLEAGVAIAQDPPDWNELIFHHSILCQTGLPRRKVKEREFQRRVGSAWLHVQAGILSIAGVPVPQPIPYGATPRLALACIATLALRSSSPAIEIGRTPADFMRLIGLADTQGGRYKTLRCQLNAMAACRLQMGFADHTFNSMAVKQYEAWLPRSAGELNKWPNVLVLTDDFYKELRAHGVPLDRRALHALTGSALCIDIYTWLAYRLHLIKGPPVTVPWAALRLQFGQEYCGVRAEDDFRTSFLLALPKVLAEYPQAKVTRYPGGLELHASPPPVQPRVFAVSPPRRPRCERSGA</sequence>
<accession>A0A246ISD3</accession>
<organism evidence="1 2">
    <name type="scientific">Roseateles aquatilis</name>
    <dbReference type="NCBI Taxonomy" id="431061"/>
    <lineage>
        <taxon>Bacteria</taxon>
        <taxon>Pseudomonadati</taxon>
        <taxon>Pseudomonadota</taxon>
        <taxon>Betaproteobacteria</taxon>
        <taxon>Burkholderiales</taxon>
        <taxon>Sphaerotilaceae</taxon>
        <taxon>Roseateles</taxon>
    </lineage>
</organism>
<proteinExistence type="predicted"/>
<gene>
    <name evidence="1" type="ORF">CDN99_27085</name>
</gene>
<dbReference type="AlphaFoldDB" id="A0A246ISD3"/>
<reference evidence="1 2" key="1">
    <citation type="journal article" date="2008" name="Int. J. Syst. Evol. Microbiol.">
        <title>Description of Roseateles aquatilis sp. nov. and Roseateles terrae sp. nov., in the class Betaproteobacteria, and emended description of the genus Roseateles.</title>
        <authorList>
            <person name="Gomila M."/>
            <person name="Bowien B."/>
            <person name="Falsen E."/>
            <person name="Moore E.R."/>
            <person name="Lalucat J."/>
        </authorList>
    </citation>
    <scope>NUCLEOTIDE SEQUENCE [LARGE SCALE GENOMIC DNA]</scope>
    <source>
        <strain evidence="1 2">CCUG 48205</strain>
    </source>
</reference>
<dbReference type="Pfam" id="PF04796">
    <property type="entry name" value="RepA_C"/>
    <property type="match status" value="1"/>
</dbReference>
<name>A0A246ISD3_9BURK</name>
<dbReference type="RefSeq" id="WP_088388670.1">
    <property type="nucleotide sequence ID" value="NZ_NIOF01000024.1"/>
</dbReference>
<evidence type="ECO:0000313" key="1">
    <source>
        <dbReference type="EMBL" id="OWQ83084.1"/>
    </source>
</evidence>
<protein>
    <recommendedName>
        <fullName evidence="3">Replication protein</fullName>
    </recommendedName>
</protein>
<keyword evidence="2" id="KW-1185">Reference proteome</keyword>
<comment type="caution">
    <text evidence="1">The sequence shown here is derived from an EMBL/GenBank/DDBJ whole genome shotgun (WGS) entry which is preliminary data.</text>
</comment>
<dbReference type="Proteomes" id="UP000197468">
    <property type="component" value="Unassembled WGS sequence"/>
</dbReference>